<accession>A0A1X1Z9V7</accession>
<dbReference type="PANTHER" id="PTHR38444:SF1">
    <property type="entry name" value="ENTEROBACTIN BIOSYNTHESIS PROTEIN YBDZ"/>
    <property type="match status" value="1"/>
</dbReference>
<dbReference type="Gene3D" id="3.90.820.10">
    <property type="entry name" value="Structural Genomics, Unknown Function 30-nov-00 1gh9 Mol_id"/>
    <property type="match status" value="1"/>
</dbReference>
<comment type="caution">
    <text evidence="4">The sequence shown here is derived from an EMBL/GenBank/DDBJ whole genome shotgun (WGS) entry which is preliminary data.</text>
</comment>
<protein>
    <recommendedName>
        <fullName evidence="2">Protein MbtH</fullName>
    </recommendedName>
</protein>
<sequence length="71" mass="8054">MSPNPFDDDAGTFVVLVNDEDQHSLWPAFVDVPAGWRVVYGEAGREACLDYVEQHWTDMRPRSLREAMAAD</sequence>
<dbReference type="InterPro" id="IPR005153">
    <property type="entry name" value="MbtH-like_dom"/>
</dbReference>
<dbReference type="InterPro" id="IPR037407">
    <property type="entry name" value="MLP_fam"/>
</dbReference>
<feature type="domain" description="MbtH-like" evidence="3">
    <location>
        <begin position="4"/>
        <end position="54"/>
    </location>
</feature>
<evidence type="ECO:0000313" key="4">
    <source>
        <dbReference type="EMBL" id="ORW19981.1"/>
    </source>
</evidence>
<dbReference type="AlphaFoldDB" id="A0A1X1Z9V7"/>
<dbReference type="SUPFAM" id="SSF160582">
    <property type="entry name" value="MbtH-like"/>
    <property type="match status" value="1"/>
</dbReference>
<evidence type="ECO:0000256" key="1">
    <source>
        <dbReference type="ARBA" id="ARBA00057165"/>
    </source>
</evidence>
<reference evidence="4 5" key="1">
    <citation type="submission" date="2016-01" db="EMBL/GenBank/DDBJ databases">
        <title>The new phylogeny of the genus Mycobacterium.</title>
        <authorList>
            <person name="Tarcisio F."/>
            <person name="Conor M."/>
            <person name="Antonella G."/>
            <person name="Elisabetta G."/>
            <person name="Giulia F.S."/>
            <person name="Sara T."/>
            <person name="Anna F."/>
            <person name="Clotilde B."/>
            <person name="Roberto B."/>
            <person name="Veronica D.S."/>
            <person name="Fabio R."/>
            <person name="Monica P."/>
            <person name="Olivier J."/>
            <person name="Enrico T."/>
            <person name="Nicola S."/>
        </authorList>
    </citation>
    <scope>NUCLEOTIDE SEQUENCE [LARGE SCALE GENOMIC DNA]</scope>
    <source>
        <strain evidence="4 5">DSM 44572</strain>
    </source>
</reference>
<dbReference type="PANTHER" id="PTHR38444">
    <property type="entry name" value="ENTEROBACTIN BIOSYNTHESIS PROTEIN YBDZ"/>
    <property type="match status" value="1"/>
</dbReference>
<keyword evidence="5" id="KW-1185">Reference proteome</keyword>
<dbReference type="EMBL" id="LQPJ01000127">
    <property type="protein sequence ID" value="ORW19981.1"/>
    <property type="molecule type" value="Genomic_DNA"/>
</dbReference>
<comment type="function">
    <text evidence="1">Could be involved in mycobactin synthesis.</text>
</comment>
<organism evidence="4 5">
    <name type="scientific">Mycobacterium palustre</name>
    <dbReference type="NCBI Taxonomy" id="153971"/>
    <lineage>
        <taxon>Bacteria</taxon>
        <taxon>Bacillati</taxon>
        <taxon>Actinomycetota</taxon>
        <taxon>Actinomycetes</taxon>
        <taxon>Mycobacteriales</taxon>
        <taxon>Mycobacteriaceae</taxon>
        <taxon>Mycobacterium</taxon>
        <taxon>Mycobacterium simiae complex</taxon>
    </lineage>
</organism>
<name>A0A1X1Z9V7_9MYCO</name>
<dbReference type="SMART" id="SM00923">
    <property type="entry name" value="MbtH"/>
    <property type="match status" value="1"/>
</dbReference>
<dbReference type="Pfam" id="PF03621">
    <property type="entry name" value="MbtH"/>
    <property type="match status" value="1"/>
</dbReference>
<dbReference type="InterPro" id="IPR038020">
    <property type="entry name" value="MbtH-like_sf"/>
</dbReference>
<dbReference type="STRING" id="153971.AWC19_15820"/>
<dbReference type="GO" id="GO:0005829">
    <property type="term" value="C:cytosol"/>
    <property type="evidence" value="ECO:0007669"/>
    <property type="project" value="TreeGrafter"/>
</dbReference>
<proteinExistence type="predicted"/>
<evidence type="ECO:0000259" key="3">
    <source>
        <dbReference type="SMART" id="SM00923"/>
    </source>
</evidence>
<dbReference type="OrthoDB" id="7584480at2"/>
<dbReference type="FunFam" id="3.90.820.10:FF:000002">
    <property type="entry name" value="MbtH family protein"/>
    <property type="match status" value="1"/>
</dbReference>
<dbReference type="GO" id="GO:0019290">
    <property type="term" value="P:siderophore biosynthetic process"/>
    <property type="evidence" value="ECO:0007669"/>
    <property type="project" value="TreeGrafter"/>
</dbReference>
<evidence type="ECO:0000256" key="2">
    <source>
        <dbReference type="ARBA" id="ARBA00072114"/>
    </source>
</evidence>
<dbReference type="RefSeq" id="WP_085079975.1">
    <property type="nucleotide sequence ID" value="NZ_JACKRZ010000331.1"/>
</dbReference>
<evidence type="ECO:0000313" key="5">
    <source>
        <dbReference type="Proteomes" id="UP000193529"/>
    </source>
</evidence>
<dbReference type="Proteomes" id="UP000193529">
    <property type="component" value="Unassembled WGS sequence"/>
</dbReference>
<gene>
    <name evidence="4" type="ORF">AWC19_15820</name>
</gene>